<evidence type="ECO:0000256" key="4">
    <source>
        <dbReference type="ARBA" id="ARBA00022679"/>
    </source>
</evidence>
<dbReference type="SMART" id="SM00822">
    <property type="entry name" value="PKS_KR"/>
    <property type="match status" value="1"/>
</dbReference>
<dbReference type="SMART" id="SM00827">
    <property type="entry name" value="PKS_AT"/>
    <property type="match status" value="1"/>
</dbReference>
<dbReference type="InterPro" id="IPR014031">
    <property type="entry name" value="Ketoacyl_synth_C"/>
</dbReference>
<dbReference type="GO" id="GO:0016491">
    <property type="term" value="F:oxidoreductase activity"/>
    <property type="evidence" value="ECO:0007669"/>
    <property type="project" value="InterPro"/>
</dbReference>
<dbReference type="GO" id="GO:0004315">
    <property type="term" value="F:3-oxoacyl-[acyl-carrier-protein] synthase activity"/>
    <property type="evidence" value="ECO:0007669"/>
    <property type="project" value="InterPro"/>
</dbReference>
<dbReference type="InterPro" id="IPR057326">
    <property type="entry name" value="KR_dom"/>
</dbReference>
<dbReference type="Pfam" id="PF14765">
    <property type="entry name" value="PS-DH"/>
    <property type="match status" value="1"/>
</dbReference>
<dbReference type="InterPro" id="IPR001227">
    <property type="entry name" value="Ac_transferase_dom_sf"/>
</dbReference>
<name>A0A7U9Q166_9ACTN</name>
<dbReference type="Pfam" id="PF00107">
    <property type="entry name" value="ADH_zinc_N"/>
    <property type="match status" value="1"/>
</dbReference>
<feature type="domain" description="Carrier" evidence="11">
    <location>
        <begin position="2069"/>
        <end position="2143"/>
    </location>
</feature>
<dbReference type="GO" id="GO:0004312">
    <property type="term" value="F:fatty acid synthase activity"/>
    <property type="evidence" value="ECO:0007669"/>
    <property type="project" value="TreeGrafter"/>
</dbReference>
<evidence type="ECO:0000256" key="2">
    <source>
        <dbReference type="ARBA" id="ARBA00022450"/>
    </source>
</evidence>
<dbReference type="GO" id="GO:0031177">
    <property type="term" value="F:phosphopantetheine binding"/>
    <property type="evidence" value="ECO:0007669"/>
    <property type="project" value="InterPro"/>
</dbReference>
<dbReference type="Pfam" id="PF02801">
    <property type="entry name" value="Ketoacyl-synt_C"/>
    <property type="match status" value="1"/>
</dbReference>
<feature type="region of interest" description="C-terminal hotdog fold" evidence="9">
    <location>
        <begin position="1089"/>
        <end position="1232"/>
    </location>
</feature>
<evidence type="ECO:0000256" key="1">
    <source>
        <dbReference type="ARBA" id="ARBA00004792"/>
    </source>
</evidence>
<dbReference type="InterPro" id="IPR049900">
    <property type="entry name" value="PKS_mFAS_DH"/>
</dbReference>
<dbReference type="InterPro" id="IPR020807">
    <property type="entry name" value="PKS_DH"/>
</dbReference>
<dbReference type="Gene3D" id="3.40.366.10">
    <property type="entry name" value="Malonyl-Coenzyme A Acyl Carrier Protein, domain 2"/>
    <property type="match status" value="1"/>
</dbReference>
<comment type="caution">
    <text evidence="14">The sequence shown here is derived from an EMBL/GenBank/DDBJ whole genome shotgun (WGS) entry which is preliminary data.</text>
</comment>
<dbReference type="InterPro" id="IPR036291">
    <property type="entry name" value="NAD(P)-bd_dom_sf"/>
</dbReference>
<feature type="active site" description="Proton donor; for dehydratase activity" evidence="9">
    <location>
        <position position="1151"/>
    </location>
</feature>
<proteinExistence type="predicted"/>
<dbReference type="SMART" id="SM00826">
    <property type="entry name" value="PKS_DH"/>
    <property type="match status" value="1"/>
</dbReference>
<feature type="active site" description="Proton acceptor; for dehydratase activity" evidence="9">
    <location>
        <position position="976"/>
    </location>
</feature>
<feature type="domain" description="PKS/mFAS DH" evidence="13">
    <location>
        <begin position="940"/>
        <end position="1232"/>
    </location>
</feature>
<dbReference type="SMART" id="SM00829">
    <property type="entry name" value="PKS_ER"/>
    <property type="match status" value="1"/>
</dbReference>
<dbReference type="Pfam" id="PF21089">
    <property type="entry name" value="PKS_DH_N"/>
    <property type="match status" value="1"/>
</dbReference>
<evidence type="ECO:0000259" key="12">
    <source>
        <dbReference type="PROSITE" id="PS52004"/>
    </source>
</evidence>
<dbReference type="InterPro" id="IPR016035">
    <property type="entry name" value="Acyl_Trfase/lysoPLipase"/>
</dbReference>
<dbReference type="Pfam" id="PF00109">
    <property type="entry name" value="ketoacyl-synt"/>
    <property type="match status" value="1"/>
</dbReference>
<dbReference type="SUPFAM" id="SSF50129">
    <property type="entry name" value="GroES-like"/>
    <property type="match status" value="1"/>
</dbReference>
<dbReference type="InterPro" id="IPR042104">
    <property type="entry name" value="PKS_dehydratase_sf"/>
</dbReference>
<dbReference type="InterPro" id="IPR011032">
    <property type="entry name" value="GroES-like_sf"/>
</dbReference>
<dbReference type="InterPro" id="IPR009081">
    <property type="entry name" value="PP-bd_ACP"/>
</dbReference>
<dbReference type="Pfam" id="PF08240">
    <property type="entry name" value="ADH_N"/>
    <property type="match status" value="1"/>
</dbReference>
<dbReference type="InterPro" id="IPR014043">
    <property type="entry name" value="Acyl_transferase_dom"/>
</dbReference>
<dbReference type="PROSITE" id="PS00012">
    <property type="entry name" value="PHOSPHOPANTETHEINE"/>
    <property type="match status" value="1"/>
</dbReference>
<dbReference type="Gene3D" id="3.30.70.3290">
    <property type="match status" value="1"/>
</dbReference>
<dbReference type="InterPro" id="IPR016039">
    <property type="entry name" value="Thiolase-like"/>
</dbReference>
<dbReference type="PROSITE" id="PS52019">
    <property type="entry name" value="PKS_MFAS_DH"/>
    <property type="match status" value="1"/>
</dbReference>
<accession>A0A7U9Q166</accession>
<dbReference type="EMBL" id="BHZC01000001">
    <property type="protein sequence ID" value="GCD39308.1"/>
    <property type="molecule type" value="Genomic_DNA"/>
</dbReference>
<evidence type="ECO:0000256" key="7">
    <source>
        <dbReference type="ARBA" id="ARBA00023268"/>
    </source>
</evidence>
<dbReference type="SUPFAM" id="SSF47336">
    <property type="entry name" value="ACP-like"/>
    <property type="match status" value="1"/>
</dbReference>
<keyword evidence="8" id="KW-0012">Acyltransferase</keyword>
<evidence type="ECO:0000256" key="5">
    <source>
        <dbReference type="ARBA" id="ARBA00022857"/>
    </source>
</evidence>
<dbReference type="InterPro" id="IPR020806">
    <property type="entry name" value="PKS_PP-bd"/>
</dbReference>
<dbReference type="Gene3D" id="1.10.1200.10">
    <property type="entry name" value="ACP-like"/>
    <property type="match status" value="1"/>
</dbReference>
<dbReference type="InterPro" id="IPR050091">
    <property type="entry name" value="PKS_NRPS_Biosynth_Enz"/>
</dbReference>
<dbReference type="InterPro" id="IPR032821">
    <property type="entry name" value="PKS_assoc"/>
</dbReference>
<feature type="region of interest" description="N-terminal hotdog fold" evidence="9">
    <location>
        <begin position="940"/>
        <end position="1067"/>
    </location>
</feature>
<dbReference type="SUPFAM" id="SSF51735">
    <property type="entry name" value="NAD(P)-binding Rossmann-fold domains"/>
    <property type="match status" value="3"/>
</dbReference>
<keyword evidence="6" id="KW-0045">Antibiotic biosynthesis</keyword>
<feature type="region of interest" description="Disordered" evidence="10">
    <location>
        <begin position="1"/>
        <end position="33"/>
    </location>
</feature>
<dbReference type="GO" id="GO:0005886">
    <property type="term" value="C:plasma membrane"/>
    <property type="evidence" value="ECO:0007669"/>
    <property type="project" value="TreeGrafter"/>
</dbReference>
<dbReference type="SUPFAM" id="SSF55048">
    <property type="entry name" value="Probable ACP-binding domain of malonyl-CoA ACP transacylase"/>
    <property type="match status" value="1"/>
</dbReference>
<dbReference type="GO" id="GO:0005737">
    <property type="term" value="C:cytoplasm"/>
    <property type="evidence" value="ECO:0007669"/>
    <property type="project" value="TreeGrafter"/>
</dbReference>
<evidence type="ECO:0000256" key="3">
    <source>
        <dbReference type="ARBA" id="ARBA00022553"/>
    </source>
</evidence>
<keyword evidence="2" id="KW-0596">Phosphopantetheine</keyword>
<dbReference type="PROSITE" id="PS50075">
    <property type="entry name" value="CARRIER"/>
    <property type="match status" value="1"/>
</dbReference>
<evidence type="ECO:0000259" key="13">
    <source>
        <dbReference type="PROSITE" id="PS52019"/>
    </source>
</evidence>
<dbReference type="Gene3D" id="3.40.50.720">
    <property type="entry name" value="NAD(P)-binding Rossmann-like Domain"/>
    <property type="match status" value="3"/>
</dbReference>
<dbReference type="Pfam" id="PF00550">
    <property type="entry name" value="PP-binding"/>
    <property type="match status" value="1"/>
</dbReference>
<dbReference type="PANTHER" id="PTHR43775">
    <property type="entry name" value="FATTY ACID SYNTHASE"/>
    <property type="match status" value="1"/>
</dbReference>
<dbReference type="InterPro" id="IPR013154">
    <property type="entry name" value="ADH-like_N"/>
</dbReference>
<dbReference type="InterPro" id="IPR049551">
    <property type="entry name" value="PKS_DH_C"/>
</dbReference>
<dbReference type="Pfam" id="PF16197">
    <property type="entry name" value="KAsynt_C_assoc"/>
    <property type="match status" value="1"/>
</dbReference>
<protein>
    <submittedName>
        <fullName evidence="14">Polyketide synthase</fullName>
    </submittedName>
</protein>
<sequence length="2151" mass="225266">MTANISRNPSDSQDPAHSRGLSDSRDSFGSQDPSDLVAVVGMAGRFPGAPDTAGLWELLRSGGQAIGPVPADRWDAGEQLDPERRIQGVGGFLDGVDRFDAAFFGISPREAAAIDPQQRLLLEVGWRALEDAGQRASLLAGSRTGVYVGASWHDYELLRADRGARPTPHSLVGNALDVIAARFSYVFGLRGPSMAVETGCSSSLVALHLAAQALRQGEIDAAVVGATNLMLDPHVTVGLTHFGALSPDGRCKTFSASADGFVRGETVAALYVKTLRRALADGDRIHGVVLRTVVNNDGGGDSLVTPSPEGQEDLLRQAYGGGLLPPGAPTYVEAHGTGTGRGDPIEVGALGRVLGRDRGDQPLLVGSVKTNIGHLEAGAGMAGLFKLLLALRHRTLPPSLHAEQLNPDIPFEELGVRVVREPVALPASGPLYMGVNSFGWGGTNAHVVVASPPEERPVGAVAAPRGSRAPQVLEQGEPSYTGGKLGDDAELPVFVPLSAKDRTALAERARQLTDCVPETSGEVGGLAGTLAWRRDHFPLRAAFTVTEPERLRTALEAVATAADSGELTDKQDGIPDAVLGQARPHGRTAFVFPGQGSQWKGMGRELFRDVPLFADVIRRCAKALSPHVDWDLTAVFEDGTDDTWTTRIDMLQPTLWAMSLGLAELWRAAGVEPDVVLGHSQGEITAATLAGILSYEDAALVMARRSAIARRTSGRGRMLAVDLDREAALAALEGFEDSVALAVHNGPRACVLSGDEESVLMLKELLEAEGTYCRLVNVDYASHSPQMDELRTDLLAALEPARPRAGTVALMSTVRGRLLDGPELDAAYWVENLRRPVLFADAMSALLDDGVTHVVEISPHPVLAPAVEQLAASRPEPPAVLTTIRRDQGDRAAVASALALGYVAGLEPFGALPRHADVPVPGYPLRPEIHWVPRRPRSSGATRGFAAHLSPAPGAAGTWHGPLELSLTDQAWLGDHRVHGTAVLPGTAMLAIAVNTARARCGAGPLRLTGIAFVKEVALSEQPARLTAEWHADLADGGRFRLLALPEGGGPWQVTAEARAYGWDDAADAPLFPEWGPEELQRAEGPEGGATGGAEEFYRRWSARGLDYGPAFQGVRQLCPGPEGEVLGEVVLADALRETGRPGELHPALWDGALQVALTLCEDLGGTGALVPTAVRRVRLLREPDVPVAALWSHAVRRADGSVDVLLFDAARTPLMVLDGLRLEPLPGADATDASAGRLHHLAWLDLAGDADGSDAGQTGDQGPVATRWLVCGADAEARELGDALSAAGAEATVGGEAGAFDGAQVPDGIVFLAPRAEAGPQEQEHALGRLADVVRACAELGEPPRLAVVTAGAQAVSDGDLPDPGGALFWGWSRVLRREHGELTPRVVDVAADGTAWAERCAAELLTDDGEDQVALRHGRRFGARLARGAASEERLAALPAQHTRPQPFRHGGVGADGRARYVPLTRRAPGVGEVEVEVTAASVEPGEATAVAQGRGTGVPLLGHACAGRVVAVGPDVASPVPGDRVVAVGTGTVATHVTVRADHTRPIPADWTDTDAAALPMALVTAWYGLSHLARLDAAETVLIRGAGGMFGPVAAQVAGALGARVLATARDADERAALRERGADAVYDARDLSWFDAVRAATRGRGVDVVLGPADGPGLEHGLAALAEDGRLIAAEMSANGGHTPSDGGRLDAAALARGVTVAGVDTAGLLDRAPDRVARALRAAWSLLDTGGVRPVPYRTAEFAGAGEALQETTTDRAPQTCVLTRPESVERVEPLVLPDGALRRDGTYLISGGLGALGLSLAEFLAAHGAGALVLLGRSAPGPEAVERLTVLRAGGTVVETARCDVADLTALRAALTALPAHLPPVRGVFHAAGVLDDATIRTVTPEQIAAVVRPKAAGARNLEAVTADQPLDCFVLFSSAAALFGNAGQAAYAAANAALDAFAESRRLRGLPALSVQWGPFTDTGLAAEDARRGARLAERGMGGFTTAEAWPALLRMLQRGDVVTGYVPLDLRQWFDAYPETAACGSWQWLREAARKGDGPGAHAAEFRDLLERVPAAERPGLVENRVRELAGRVLRLEPDAIGHETPFKTLGLDSLMSLELRNRLEGTFGLRLSPTLLWAYGTPKALAAALVEHLSTTAGEAA</sequence>
<dbReference type="CDD" id="cd00833">
    <property type="entry name" value="PKS"/>
    <property type="match status" value="1"/>
</dbReference>
<dbReference type="SUPFAM" id="SSF52151">
    <property type="entry name" value="FabD/lysophospholipase-like"/>
    <property type="match status" value="1"/>
</dbReference>
<dbReference type="InterPro" id="IPR013968">
    <property type="entry name" value="PKS_KR"/>
</dbReference>
<evidence type="ECO:0000259" key="11">
    <source>
        <dbReference type="PROSITE" id="PS50075"/>
    </source>
</evidence>
<evidence type="ECO:0000313" key="15">
    <source>
        <dbReference type="Proteomes" id="UP000287830"/>
    </source>
</evidence>
<keyword evidence="3" id="KW-0597">Phosphoprotein</keyword>
<dbReference type="CDD" id="cd05195">
    <property type="entry name" value="enoyl_red"/>
    <property type="match status" value="1"/>
</dbReference>
<dbReference type="SMART" id="SM01294">
    <property type="entry name" value="PKS_PP_betabranch"/>
    <property type="match status" value="1"/>
</dbReference>
<keyword evidence="7" id="KW-0511">Multifunctional enzyme</keyword>
<evidence type="ECO:0000256" key="8">
    <source>
        <dbReference type="ARBA" id="ARBA00023315"/>
    </source>
</evidence>
<feature type="domain" description="Ketosynthase family 3 (KS3)" evidence="12">
    <location>
        <begin position="34"/>
        <end position="451"/>
    </location>
</feature>
<organism evidence="14 15">
    <name type="scientific">Streptomyces chrestomyceticus JCM 4735</name>
    <dbReference type="NCBI Taxonomy" id="1306181"/>
    <lineage>
        <taxon>Bacteria</taxon>
        <taxon>Bacillati</taxon>
        <taxon>Actinomycetota</taxon>
        <taxon>Actinomycetes</taxon>
        <taxon>Kitasatosporales</taxon>
        <taxon>Streptomycetaceae</taxon>
        <taxon>Streptomyces</taxon>
    </lineage>
</organism>
<evidence type="ECO:0000256" key="6">
    <source>
        <dbReference type="ARBA" id="ARBA00023194"/>
    </source>
</evidence>
<dbReference type="SMART" id="SM00823">
    <property type="entry name" value="PKS_PP"/>
    <property type="match status" value="1"/>
</dbReference>
<dbReference type="SMART" id="SM00825">
    <property type="entry name" value="PKS_KS"/>
    <property type="match status" value="1"/>
</dbReference>
<evidence type="ECO:0000313" key="14">
    <source>
        <dbReference type="EMBL" id="GCD39308.1"/>
    </source>
</evidence>
<keyword evidence="4" id="KW-0808">Transferase</keyword>
<feature type="compositionally biased region" description="Polar residues" evidence="10">
    <location>
        <begin position="1"/>
        <end position="13"/>
    </location>
</feature>
<dbReference type="InterPro" id="IPR049552">
    <property type="entry name" value="PKS_DH_N"/>
</dbReference>
<evidence type="ECO:0000256" key="9">
    <source>
        <dbReference type="PROSITE-ProRule" id="PRU01363"/>
    </source>
</evidence>
<dbReference type="RefSeq" id="WP_174856502.1">
    <property type="nucleotide sequence ID" value="NZ_BHZC01000001.1"/>
</dbReference>
<dbReference type="InterPro" id="IPR020841">
    <property type="entry name" value="PKS_Beta-ketoAc_synthase_dom"/>
</dbReference>
<dbReference type="InterPro" id="IPR020843">
    <property type="entry name" value="ER"/>
</dbReference>
<dbReference type="SUPFAM" id="SSF53901">
    <property type="entry name" value="Thiolase-like"/>
    <property type="match status" value="1"/>
</dbReference>
<dbReference type="Proteomes" id="UP000287830">
    <property type="component" value="Unassembled WGS sequence"/>
</dbReference>
<dbReference type="Gene3D" id="3.90.180.10">
    <property type="entry name" value="Medium-chain alcohol dehydrogenases, catalytic domain"/>
    <property type="match status" value="1"/>
</dbReference>
<feature type="compositionally biased region" description="Basic and acidic residues" evidence="10">
    <location>
        <begin position="14"/>
        <end position="26"/>
    </location>
</feature>
<dbReference type="InterPro" id="IPR006162">
    <property type="entry name" value="Ppantetheine_attach_site"/>
</dbReference>
<dbReference type="InterPro" id="IPR013149">
    <property type="entry name" value="ADH-like_C"/>
</dbReference>
<dbReference type="PROSITE" id="PS52004">
    <property type="entry name" value="KS3_2"/>
    <property type="match status" value="1"/>
</dbReference>
<dbReference type="InterPro" id="IPR014030">
    <property type="entry name" value="Ketoacyl_synth_N"/>
</dbReference>
<dbReference type="GO" id="GO:0071770">
    <property type="term" value="P:DIM/DIP cell wall layer assembly"/>
    <property type="evidence" value="ECO:0007669"/>
    <property type="project" value="TreeGrafter"/>
</dbReference>
<keyword evidence="5" id="KW-0521">NADP</keyword>
<dbReference type="Pfam" id="PF00698">
    <property type="entry name" value="Acyl_transf_1"/>
    <property type="match status" value="1"/>
</dbReference>
<gene>
    <name evidence="14" type="ORF">OEIGOIKO_07138</name>
</gene>
<dbReference type="InterPro" id="IPR018201">
    <property type="entry name" value="Ketoacyl_synth_AS"/>
</dbReference>
<reference evidence="14 15" key="1">
    <citation type="submission" date="2018-11" db="EMBL/GenBank/DDBJ databases">
        <title>Whole genome sequence of Streptomyces chrestomyceticus NBRC 13444(T).</title>
        <authorList>
            <person name="Komaki H."/>
            <person name="Tamura T."/>
        </authorList>
    </citation>
    <scope>NUCLEOTIDE SEQUENCE [LARGE SCALE GENOMIC DNA]</scope>
    <source>
        <strain evidence="14 15">NBRC 13444</strain>
    </source>
</reference>
<dbReference type="InterPro" id="IPR036736">
    <property type="entry name" value="ACP-like_sf"/>
</dbReference>
<evidence type="ECO:0000256" key="10">
    <source>
        <dbReference type="SAM" id="MobiDB-lite"/>
    </source>
</evidence>
<dbReference type="Gene3D" id="3.10.129.110">
    <property type="entry name" value="Polyketide synthase dehydratase"/>
    <property type="match status" value="1"/>
</dbReference>
<comment type="pathway">
    <text evidence="1">Antibiotic biosynthesis.</text>
</comment>
<dbReference type="Gene3D" id="3.40.47.10">
    <property type="match status" value="1"/>
</dbReference>
<dbReference type="Pfam" id="PF08659">
    <property type="entry name" value="KR"/>
    <property type="match status" value="1"/>
</dbReference>
<dbReference type="PROSITE" id="PS00606">
    <property type="entry name" value="KS3_1"/>
    <property type="match status" value="1"/>
</dbReference>
<dbReference type="PANTHER" id="PTHR43775:SF37">
    <property type="entry name" value="SI:DKEY-61P9.11"/>
    <property type="match status" value="1"/>
</dbReference>
<dbReference type="GO" id="GO:0017000">
    <property type="term" value="P:antibiotic biosynthetic process"/>
    <property type="evidence" value="ECO:0007669"/>
    <property type="project" value="UniProtKB-KW"/>
</dbReference>
<dbReference type="InterPro" id="IPR016036">
    <property type="entry name" value="Malonyl_transacylase_ACP-bd"/>
</dbReference>
<dbReference type="GO" id="GO:0006633">
    <property type="term" value="P:fatty acid biosynthetic process"/>
    <property type="evidence" value="ECO:0007669"/>
    <property type="project" value="InterPro"/>
</dbReference>
<dbReference type="GeneID" id="95625840"/>